<dbReference type="RefSeq" id="WP_155035154.1">
    <property type="nucleotide sequence ID" value="NZ_JBHTIG010000050.1"/>
</dbReference>
<comment type="caution">
    <text evidence="1">The sequence shown here is derived from an EMBL/GenBank/DDBJ whole genome shotgun (WGS) entry which is preliminary data.</text>
</comment>
<proteinExistence type="predicted"/>
<protein>
    <recommendedName>
        <fullName evidence="3">Lipocalin-like domain-containing protein</fullName>
    </recommendedName>
</protein>
<evidence type="ECO:0000313" key="1">
    <source>
        <dbReference type="EMBL" id="MTH29173.1"/>
    </source>
</evidence>
<dbReference type="AlphaFoldDB" id="A0A7K1GL63"/>
<evidence type="ECO:0000313" key="2">
    <source>
        <dbReference type="Proteomes" id="UP000488936"/>
    </source>
</evidence>
<keyword evidence="2" id="KW-1185">Reference proteome</keyword>
<evidence type="ECO:0008006" key="3">
    <source>
        <dbReference type="Google" id="ProtNLM"/>
    </source>
</evidence>
<organism evidence="1 2">
    <name type="scientific">Myroides pelagicus</name>
    <dbReference type="NCBI Taxonomy" id="270914"/>
    <lineage>
        <taxon>Bacteria</taxon>
        <taxon>Pseudomonadati</taxon>
        <taxon>Bacteroidota</taxon>
        <taxon>Flavobacteriia</taxon>
        <taxon>Flavobacteriales</taxon>
        <taxon>Flavobacteriaceae</taxon>
        <taxon>Myroides</taxon>
    </lineage>
</organism>
<accession>A0A7K1GL63</accession>
<dbReference type="EMBL" id="WMJY01000007">
    <property type="protein sequence ID" value="MTH29173.1"/>
    <property type="molecule type" value="Genomic_DNA"/>
</dbReference>
<gene>
    <name evidence="1" type="ORF">GJV77_04460</name>
</gene>
<dbReference type="OrthoDB" id="1450474at2"/>
<name>A0A7K1GL63_9FLAO</name>
<sequence length="107" mass="12228">MEIKNNYIEQKWIAAHFDFTPDCDRNAKTAYQKSIIEIVLKDGQYAAHDKYSMTSSQGTYTLEGSRLTMTSEQGKVHQYKITELGKREARVEVLNDPNLLAVELVSL</sequence>
<dbReference type="Proteomes" id="UP000488936">
    <property type="component" value="Unassembled WGS sequence"/>
</dbReference>
<reference evidence="1 2" key="1">
    <citation type="journal article" date="2006" name="Int. J. Syst. Evol. Microbiol.">
        <title>Myroides pelagicus sp. nov., isolated from seawater in Thailand.</title>
        <authorList>
            <person name="Yoon J."/>
            <person name="Maneerat S."/>
            <person name="Kawai F."/>
            <person name="Yokota A."/>
        </authorList>
    </citation>
    <scope>NUCLEOTIDE SEQUENCE [LARGE SCALE GENOMIC DNA]</scope>
    <source>
        <strain evidence="1 2">SM1T</strain>
    </source>
</reference>